<name>A0A1C0U7T2_9GAMM</name>
<dbReference type="PATRIC" id="fig|286156.4.peg.801"/>
<evidence type="ECO:0000256" key="1">
    <source>
        <dbReference type="SAM" id="MobiDB-lite"/>
    </source>
</evidence>
<dbReference type="STRING" id="286156.Ppb6_00696"/>
<comment type="caution">
    <text evidence="2">The sequence shown here is derived from an EMBL/GenBank/DDBJ whole genome shotgun (WGS) entry which is preliminary data.</text>
</comment>
<keyword evidence="3" id="KW-1185">Reference proteome</keyword>
<gene>
    <name evidence="2" type="ORF">Ppb6_00696</name>
</gene>
<feature type="region of interest" description="Disordered" evidence="1">
    <location>
        <begin position="282"/>
        <end position="306"/>
    </location>
</feature>
<dbReference type="EMBL" id="LOMY01000027">
    <property type="protein sequence ID" value="OCQ53971.1"/>
    <property type="molecule type" value="Genomic_DNA"/>
</dbReference>
<dbReference type="RefSeq" id="WP_065822129.1">
    <property type="nucleotide sequence ID" value="NZ_CAWMQZ010000027.1"/>
</dbReference>
<dbReference type="AlphaFoldDB" id="A0A1C0U7T2"/>
<reference evidence="2 3" key="1">
    <citation type="submission" date="2015-12" db="EMBL/GenBank/DDBJ databases">
        <title>Genome comparisons provide insights into the role of secondary metabolites in the pathogenic phase of the Photorhabdus life cycle.</title>
        <authorList>
            <person name="Tobias N.J."/>
            <person name="Mishra B."/>
            <person name="Gupta D.K."/>
            <person name="Thines M."/>
            <person name="Stinear T.P."/>
            <person name="Bode H.B."/>
        </authorList>
    </citation>
    <scope>NUCLEOTIDE SEQUENCE [LARGE SCALE GENOMIC DNA]</scope>
    <source>
        <strain evidence="2 3">PB68.1</strain>
    </source>
</reference>
<dbReference type="Pfam" id="PF06693">
    <property type="entry name" value="DUF1190"/>
    <property type="match status" value="1"/>
</dbReference>
<feature type="compositionally biased region" description="Low complexity" evidence="1">
    <location>
        <begin position="283"/>
        <end position="299"/>
    </location>
</feature>
<sequence length="306" mass="34817">MTSKNKKRRMRSKGINIENKRKYWRTFSFTSLAALSVGWIVSCSQSTDELSIRIYKDLAACQNDPQNTIAAECETTYKAALREADRTSQKFRREAMCKLEYGECEEMPGKLGYRPKMAAFMMADVTPENFNKYDLSEQYRNVFYQPIFTSTSSYSDLYGKLFFADGKIIGSYSNMDNIQFEMSKRYLHPLETVRLPEAFQSSTQRTENVPGTNSVLNSLGTAYIASEIGNYSERKHRERMYRERLNREREQKSETGYYNGTSTGYSTRSPDFIKIPGDNPVVTTKSKGGFGSTSSAKSSWGGGWGG</sequence>
<organism evidence="2 3">
    <name type="scientific">Photorhabdus australis subsp. thailandensis</name>
    <dbReference type="NCBI Taxonomy" id="2805096"/>
    <lineage>
        <taxon>Bacteria</taxon>
        <taxon>Pseudomonadati</taxon>
        <taxon>Pseudomonadota</taxon>
        <taxon>Gammaproteobacteria</taxon>
        <taxon>Enterobacterales</taxon>
        <taxon>Morganellaceae</taxon>
        <taxon>Photorhabdus</taxon>
    </lineage>
</organism>
<proteinExistence type="predicted"/>
<evidence type="ECO:0000313" key="2">
    <source>
        <dbReference type="EMBL" id="OCQ53971.1"/>
    </source>
</evidence>
<evidence type="ECO:0008006" key="4">
    <source>
        <dbReference type="Google" id="ProtNLM"/>
    </source>
</evidence>
<evidence type="ECO:0000313" key="3">
    <source>
        <dbReference type="Proteomes" id="UP000093476"/>
    </source>
</evidence>
<dbReference type="InterPro" id="IPR009576">
    <property type="entry name" value="Biofilm_formation_YgiB"/>
</dbReference>
<accession>A0A1C0U7T2</accession>
<dbReference type="Proteomes" id="UP000093476">
    <property type="component" value="Unassembled WGS sequence"/>
</dbReference>
<protein>
    <recommendedName>
        <fullName evidence="4">DUF1190 domain-containing protein</fullName>
    </recommendedName>
</protein>